<feature type="chain" id="PRO_5001610719" description="Multiple inositol polyphosphate phosphatase 1" evidence="15">
    <location>
        <begin position="20"/>
        <end position="487"/>
    </location>
</feature>
<dbReference type="SUPFAM" id="SSF53254">
    <property type="entry name" value="Phosphoglycerate mutase-like"/>
    <property type="match status" value="1"/>
</dbReference>
<evidence type="ECO:0000256" key="1">
    <source>
        <dbReference type="ARBA" id="ARBA00004370"/>
    </source>
</evidence>
<comment type="catalytic activity">
    <reaction evidence="12">
        <text>1D-myo-inositol hexakisphosphate + H2O = 1D-myo-inositol 1,2,4,5,6-pentakisphosphate + phosphate</text>
        <dbReference type="Rhea" id="RHEA:16989"/>
        <dbReference type="ChEBI" id="CHEBI:15377"/>
        <dbReference type="ChEBI" id="CHEBI:43474"/>
        <dbReference type="ChEBI" id="CHEBI:57798"/>
        <dbReference type="ChEBI" id="CHEBI:58130"/>
        <dbReference type="EC" id="3.1.3.62"/>
    </reaction>
    <physiologicalReaction direction="left-to-right" evidence="12">
        <dbReference type="Rhea" id="RHEA:16990"/>
    </physiologicalReaction>
</comment>
<dbReference type="GO" id="GO:0034417">
    <property type="term" value="F:bisphosphoglycerate 3-phosphatase activity"/>
    <property type="evidence" value="ECO:0007669"/>
    <property type="project" value="UniProtKB-EC"/>
</dbReference>
<keyword evidence="7" id="KW-0378">Hydrolase</keyword>
<dbReference type="Pfam" id="PF00328">
    <property type="entry name" value="His_Phos_2"/>
    <property type="match status" value="1"/>
</dbReference>
<evidence type="ECO:0000256" key="9">
    <source>
        <dbReference type="ARBA" id="ARBA00031642"/>
    </source>
</evidence>
<evidence type="ECO:0000256" key="3">
    <source>
        <dbReference type="ARBA" id="ARBA00012976"/>
    </source>
</evidence>
<feature type="compositionally biased region" description="Basic residues" evidence="14">
    <location>
        <begin position="398"/>
        <end position="407"/>
    </location>
</feature>
<dbReference type="EC" id="3.1.3.80" evidence="3"/>
<keyword evidence="6 15" id="KW-0732">Signal</keyword>
<comment type="catalytic activity">
    <reaction evidence="11">
        <text>1D-myo-inositol 1,2,4,5,6-pentakisphosphate + H2O = 1D-myo-inositol 1,2,5,6-tetrakisphosphate + phosphate</text>
        <dbReference type="Rhea" id="RHEA:77115"/>
        <dbReference type="ChEBI" id="CHEBI:15377"/>
        <dbReference type="ChEBI" id="CHEBI:43474"/>
        <dbReference type="ChEBI" id="CHEBI:57798"/>
        <dbReference type="ChEBI" id="CHEBI:195535"/>
        <dbReference type="EC" id="3.1.3.62"/>
    </reaction>
    <physiologicalReaction direction="left-to-right" evidence="11">
        <dbReference type="Rhea" id="RHEA:77116"/>
    </physiologicalReaction>
</comment>
<dbReference type="PANTHER" id="PTHR20963">
    <property type="entry name" value="MULTIPLE INOSITOL POLYPHOSPHATE PHOSPHATASE-RELATED"/>
    <property type="match status" value="1"/>
</dbReference>
<sequence>MFANIGILCLTLTIGAVACYDEKFVLEGHFSTKTPYNLSKALANSIPIRNLPDADGCSPSFLYLTARHGSRYPTKKKMAMAESLSALLARSSREAFRGWRYLFSGQKHLAGQLHATGAGEMAALGARFAARFPALFEPPRGHGSPHASTELLVRSTQKPRCSASAVSFMEGATGAPFSITMDPLLSDNLLRFFDTCPAYEAFKERAESCLAPLKQQVWGSMAGSVTRRLGLEGREATGGDVEALWALCQQEAMAGRRDGACGLFTADEALLLEWLQDVEELEEKAYGTCLSYQMALPLLRDAQSELRTHAGAAAPPAGSATGRDGPRGFRGRPRRGNSAAPWPPPTAPTSPTCSTSARRRGRAERSTSCGPCTTSTWSPCRRAGARWTAPSKPSWRSPARHQARRFRMPATPCPGTAAASARTSCDVPQVSGVGLRSPQWRLRPTPSAAVTITEAACELGAVERAASFGRGRRALPRQAATKRARSS</sequence>
<accession>A0A061RNV5</accession>
<feature type="compositionally biased region" description="Low complexity" evidence="14">
    <location>
        <begin position="310"/>
        <end position="323"/>
    </location>
</feature>
<evidence type="ECO:0000256" key="13">
    <source>
        <dbReference type="ARBA" id="ARBA00043832"/>
    </source>
</evidence>
<dbReference type="Gene3D" id="3.40.50.1240">
    <property type="entry name" value="Phosphoglycerate mutase-like"/>
    <property type="match status" value="1"/>
</dbReference>
<comment type="subcellular location">
    <subcellularLocation>
        <location evidence="1">Membrane</location>
    </subcellularLocation>
</comment>
<dbReference type="CDD" id="cd07061">
    <property type="entry name" value="HP_HAP_like"/>
    <property type="match status" value="1"/>
</dbReference>
<feature type="compositionally biased region" description="Basic residues" evidence="14">
    <location>
        <begin position="470"/>
        <end position="487"/>
    </location>
</feature>
<evidence type="ECO:0000256" key="8">
    <source>
        <dbReference type="ARBA" id="ARBA00023136"/>
    </source>
</evidence>
<proteinExistence type="inferred from homology"/>
<evidence type="ECO:0000256" key="14">
    <source>
        <dbReference type="SAM" id="MobiDB-lite"/>
    </source>
</evidence>
<dbReference type="InterPro" id="IPR029033">
    <property type="entry name" value="His_PPase_superfam"/>
</dbReference>
<evidence type="ECO:0000313" key="16">
    <source>
        <dbReference type="EMBL" id="JAC74577.1"/>
    </source>
</evidence>
<dbReference type="GO" id="GO:0016020">
    <property type="term" value="C:membrane"/>
    <property type="evidence" value="ECO:0007669"/>
    <property type="project" value="UniProtKB-SubCell"/>
</dbReference>
<organism evidence="16">
    <name type="scientific">Tetraselmis sp. GSL018</name>
    <dbReference type="NCBI Taxonomy" id="582737"/>
    <lineage>
        <taxon>Eukaryota</taxon>
        <taxon>Viridiplantae</taxon>
        <taxon>Chlorophyta</taxon>
        <taxon>core chlorophytes</taxon>
        <taxon>Chlorodendrophyceae</taxon>
        <taxon>Chlorodendrales</taxon>
        <taxon>Chlorodendraceae</taxon>
        <taxon>Tetraselmis</taxon>
    </lineage>
</organism>
<evidence type="ECO:0000256" key="12">
    <source>
        <dbReference type="ARBA" id="ARBA00043691"/>
    </source>
</evidence>
<evidence type="ECO:0000256" key="6">
    <source>
        <dbReference type="ARBA" id="ARBA00022729"/>
    </source>
</evidence>
<protein>
    <recommendedName>
        <fullName evidence="5">Multiple inositol polyphosphate phosphatase 1</fullName>
        <ecNumber evidence="4">3.1.3.62</ecNumber>
        <ecNumber evidence="3">3.1.3.80</ecNumber>
    </recommendedName>
    <alternativeName>
        <fullName evidence="9">2,3-bisphosphoglycerate 3-phosphatase</fullName>
    </alternativeName>
</protein>
<dbReference type="InterPro" id="IPR000560">
    <property type="entry name" value="His_Pase_clade-2"/>
</dbReference>
<keyword evidence="8" id="KW-0472">Membrane</keyword>
<gene>
    <name evidence="16" type="ORF">TSPGSL018_25575</name>
</gene>
<dbReference type="PANTHER" id="PTHR20963:SF8">
    <property type="entry name" value="MULTIPLE INOSITOL POLYPHOSPHATE PHOSPHATASE 1"/>
    <property type="match status" value="1"/>
</dbReference>
<dbReference type="GO" id="GO:0003993">
    <property type="term" value="F:acid phosphatase activity"/>
    <property type="evidence" value="ECO:0007669"/>
    <property type="project" value="TreeGrafter"/>
</dbReference>
<evidence type="ECO:0000256" key="4">
    <source>
        <dbReference type="ARBA" id="ARBA00013040"/>
    </source>
</evidence>
<feature type="signal peptide" evidence="15">
    <location>
        <begin position="1"/>
        <end position="19"/>
    </location>
</feature>
<evidence type="ECO:0000256" key="7">
    <source>
        <dbReference type="ARBA" id="ARBA00022801"/>
    </source>
</evidence>
<evidence type="ECO:0000256" key="11">
    <source>
        <dbReference type="ARBA" id="ARBA00043671"/>
    </source>
</evidence>
<dbReference type="GO" id="GO:0052745">
    <property type="term" value="F:inositol phosphate phosphatase activity"/>
    <property type="evidence" value="ECO:0007669"/>
    <property type="project" value="TreeGrafter"/>
</dbReference>
<name>A0A061RNV5_9CHLO</name>
<evidence type="ECO:0000256" key="10">
    <source>
        <dbReference type="ARBA" id="ARBA00043668"/>
    </source>
</evidence>
<feature type="region of interest" description="Disordered" evidence="14">
    <location>
        <begin position="308"/>
        <end position="424"/>
    </location>
</feature>
<comment type="catalytic activity">
    <reaction evidence="13">
        <text>(2R)-2,3-bisphosphoglycerate + H2O = (2R)-2-phosphoglycerate + phosphate</text>
        <dbReference type="Rhea" id="RHEA:27381"/>
        <dbReference type="ChEBI" id="CHEBI:15377"/>
        <dbReference type="ChEBI" id="CHEBI:43474"/>
        <dbReference type="ChEBI" id="CHEBI:58248"/>
        <dbReference type="ChEBI" id="CHEBI:58289"/>
        <dbReference type="EC" id="3.1.3.80"/>
    </reaction>
    <physiologicalReaction direction="left-to-right" evidence="13">
        <dbReference type="Rhea" id="RHEA:27382"/>
    </physiologicalReaction>
</comment>
<reference evidence="16" key="1">
    <citation type="submission" date="2014-05" db="EMBL/GenBank/DDBJ databases">
        <title>The transcriptome of the halophilic microalga Tetraselmis sp. GSL018 isolated from the Great Salt Lake, Utah.</title>
        <authorList>
            <person name="Jinkerson R.E."/>
            <person name="D'Adamo S."/>
            <person name="Posewitz M.C."/>
        </authorList>
    </citation>
    <scope>NUCLEOTIDE SEQUENCE</scope>
    <source>
        <strain evidence="16">GSL018</strain>
    </source>
</reference>
<evidence type="ECO:0000256" key="5">
    <source>
        <dbReference type="ARBA" id="ARBA00018097"/>
    </source>
</evidence>
<comment type="similarity">
    <text evidence="2">Belongs to the histidine acid phosphatase family. MINPP1 subfamily.</text>
</comment>
<dbReference type="EMBL" id="GBEZ01011189">
    <property type="protein sequence ID" value="JAC74577.1"/>
    <property type="molecule type" value="Transcribed_RNA"/>
</dbReference>
<comment type="catalytic activity">
    <reaction evidence="10">
        <text>1D-myo-inositol 1,2,5,6-tetrakisphosphate + H2O = 1D-myo-inositol 1,2,6-trisphosphate + phosphate</text>
        <dbReference type="Rhea" id="RHEA:77119"/>
        <dbReference type="ChEBI" id="CHEBI:15377"/>
        <dbReference type="ChEBI" id="CHEBI:43474"/>
        <dbReference type="ChEBI" id="CHEBI:195535"/>
        <dbReference type="ChEBI" id="CHEBI:195537"/>
        <dbReference type="EC" id="3.1.3.62"/>
    </reaction>
    <physiologicalReaction direction="left-to-right" evidence="10">
        <dbReference type="Rhea" id="RHEA:77120"/>
    </physiologicalReaction>
</comment>
<dbReference type="AlphaFoldDB" id="A0A061RNV5"/>
<feature type="region of interest" description="Disordered" evidence="14">
    <location>
        <begin position="468"/>
        <end position="487"/>
    </location>
</feature>
<feature type="compositionally biased region" description="Polar residues" evidence="14">
    <location>
        <begin position="366"/>
        <end position="378"/>
    </location>
</feature>
<dbReference type="EC" id="3.1.3.62" evidence="4"/>
<evidence type="ECO:0000256" key="2">
    <source>
        <dbReference type="ARBA" id="ARBA00008422"/>
    </source>
</evidence>
<evidence type="ECO:0000256" key="15">
    <source>
        <dbReference type="SAM" id="SignalP"/>
    </source>
</evidence>